<dbReference type="AlphaFoldDB" id="A0AA86GI03"/>
<evidence type="ECO:0000313" key="4">
    <source>
        <dbReference type="Proteomes" id="UP000058599"/>
    </source>
</evidence>
<dbReference type="Proteomes" id="UP000058599">
    <property type="component" value="Chromosome"/>
</dbReference>
<dbReference type="GO" id="GO:0044877">
    <property type="term" value="F:protein-containing complex binding"/>
    <property type="evidence" value="ECO:0007669"/>
    <property type="project" value="TreeGrafter"/>
</dbReference>
<name>A0AA86GI03_9SPHN</name>
<dbReference type="InterPro" id="IPR025695">
    <property type="entry name" value="DoxX-like"/>
</dbReference>
<accession>A0AA86GI03</accession>
<feature type="transmembrane region" description="Helical" evidence="1">
    <location>
        <begin position="381"/>
        <end position="400"/>
    </location>
</feature>
<dbReference type="SUPFAM" id="SSF51735">
    <property type="entry name" value="NAD(P)-binding Rossmann-fold domains"/>
    <property type="match status" value="1"/>
</dbReference>
<keyword evidence="4" id="KW-1185">Reference proteome</keyword>
<dbReference type="KEGG" id="sgi:SGRAN_0343"/>
<evidence type="ECO:0000313" key="3">
    <source>
        <dbReference type="EMBL" id="AMG72740.1"/>
    </source>
</evidence>
<dbReference type="InterPro" id="IPR051207">
    <property type="entry name" value="ComplexI_NDUFA9_subunit"/>
</dbReference>
<evidence type="ECO:0000256" key="1">
    <source>
        <dbReference type="SAM" id="Phobius"/>
    </source>
</evidence>
<dbReference type="PANTHER" id="PTHR12126:SF11">
    <property type="entry name" value="NADH DEHYDROGENASE [UBIQUINONE] 1 ALPHA SUBCOMPLEX SUBUNIT 9, MITOCHONDRIAL"/>
    <property type="match status" value="1"/>
</dbReference>
<protein>
    <submittedName>
        <fullName evidence="3">Nucleoside-diphosphate sugar epimerase</fullName>
    </submittedName>
</protein>
<gene>
    <name evidence="3" type="ORF">SGRAN_0343</name>
</gene>
<feature type="transmembrane region" description="Helical" evidence="1">
    <location>
        <begin position="305"/>
        <end position="328"/>
    </location>
</feature>
<keyword evidence="1" id="KW-0472">Membrane</keyword>
<dbReference type="RefSeq" id="WP_067180204.1">
    <property type="nucleotide sequence ID" value="NZ_CP012199.1"/>
</dbReference>
<dbReference type="PANTHER" id="PTHR12126">
    <property type="entry name" value="NADH-UBIQUINONE OXIDOREDUCTASE 39 KDA SUBUNIT-RELATED"/>
    <property type="match status" value="1"/>
</dbReference>
<dbReference type="InterPro" id="IPR036291">
    <property type="entry name" value="NAD(P)-bd_dom_sf"/>
</dbReference>
<dbReference type="Gene3D" id="3.40.50.720">
    <property type="entry name" value="NAD(P)-binding Rossmann-like Domain"/>
    <property type="match status" value="1"/>
</dbReference>
<feature type="domain" description="NAD(P)-binding" evidence="2">
    <location>
        <begin position="7"/>
        <end position="148"/>
    </location>
</feature>
<dbReference type="Pfam" id="PF13781">
    <property type="entry name" value="DoxX_3"/>
    <property type="match status" value="1"/>
</dbReference>
<keyword evidence="1" id="KW-0812">Transmembrane</keyword>
<keyword evidence="1" id="KW-1133">Transmembrane helix</keyword>
<dbReference type="EMBL" id="CP012199">
    <property type="protein sequence ID" value="AMG72740.1"/>
    <property type="molecule type" value="Genomic_DNA"/>
</dbReference>
<sequence>MQVMILGAAGFIGRHILTALRDAGHEAVAVVRRVGHLEAAFPGVRFVAVDLAGATDAAAWRAHLAGVACIVNAAGVLRGPDMEAVHVAMPRAVYAAARDAGVARVVLLSAISAREEVATDYARAKLAGEAVLRASGLGWTILRPSLVYGDGSYGGTSLLRGMAGLPLAVPLPGAGDQRFTPIHVDDLARDVARLCADDRFAARTLEPVGPETIDLRGLLRAYRGWLGFGAARFVSIPMPVMRLLGRIGDLAGDGPIASNSLAQLVAGNAGDSAAYARETGSAPRRLNDALAARPAEVQDRWHARLFFLAPTIRAALALLWLASAWLGLAHGGEAARALAASLGLPAGLADPLRIGASLADIAVAALVLLDRKARWSTVVQIGLILGYTIVIGLALPRLWLDPLGPLLKNLPILLLVAVHGAIGDKR</sequence>
<proteinExistence type="predicted"/>
<organism evidence="3 4">
    <name type="scientific">Sphingopyxis granuli</name>
    <dbReference type="NCBI Taxonomy" id="267128"/>
    <lineage>
        <taxon>Bacteria</taxon>
        <taxon>Pseudomonadati</taxon>
        <taxon>Pseudomonadota</taxon>
        <taxon>Alphaproteobacteria</taxon>
        <taxon>Sphingomonadales</taxon>
        <taxon>Sphingomonadaceae</taxon>
        <taxon>Sphingopyxis</taxon>
    </lineage>
</organism>
<dbReference type="InterPro" id="IPR016040">
    <property type="entry name" value="NAD(P)-bd_dom"/>
</dbReference>
<reference evidence="3 4" key="1">
    <citation type="journal article" date="2016" name="BMC Genomics">
        <title>Genomic analysis of the nitrate-respiring Sphingopyxis granuli (formerly Sphingomonas macrogoltabida) strain TFA.</title>
        <authorList>
            <person name="Garcia-Romero I."/>
            <person name="Perez-Pulido A.J."/>
            <person name="Gonzalez-Flores Y.E."/>
            <person name="Reyes-Ramirez F."/>
            <person name="Santero E."/>
            <person name="Floriano B."/>
        </authorList>
    </citation>
    <scope>NUCLEOTIDE SEQUENCE [LARGE SCALE GENOMIC DNA]</scope>
    <source>
        <strain evidence="3 4">TFA</strain>
    </source>
</reference>
<dbReference type="Pfam" id="PF13460">
    <property type="entry name" value="NAD_binding_10"/>
    <property type="match status" value="1"/>
</dbReference>
<evidence type="ECO:0000259" key="2">
    <source>
        <dbReference type="Pfam" id="PF13460"/>
    </source>
</evidence>